<proteinExistence type="predicted"/>
<dbReference type="Proteomes" id="UP001597399">
    <property type="component" value="Unassembled WGS sequence"/>
</dbReference>
<gene>
    <name evidence="1" type="ORF">ACFSUE_02545</name>
</gene>
<organism evidence="1 2">
    <name type="scientific">Sporolactobacillus shoreicorticis</name>
    <dbReference type="NCBI Taxonomy" id="1923877"/>
    <lineage>
        <taxon>Bacteria</taxon>
        <taxon>Bacillati</taxon>
        <taxon>Bacillota</taxon>
        <taxon>Bacilli</taxon>
        <taxon>Bacillales</taxon>
        <taxon>Sporolactobacillaceae</taxon>
        <taxon>Sporolactobacillus</taxon>
    </lineage>
</organism>
<reference evidence="2" key="1">
    <citation type="journal article" date="2019" name="Int. J. Syst. Evol. Microbiol.">
        <title>The Global Catalogue of Microorganisms (GCM) 10K type strain sequencing project: providing services to taxonomists for standard genome sequencing and annotation.</title>
        <authorList>
            <consortium name="The Broad Institute Genomics Platform"/>
            <consortium name="The Broad Institute Genome Sequencing Center for Infectious Disease"/>
            <person name="Wu L."/>
            <person name="Ma J."/>
        </authorList>
    </citation>
    <scope>NUCLEOTIDE SEQUENCE [LARGE SCALE GENOMIC DNA]</scope>
    <source>
        <strain evidence="2">TISTR 2466</strain>
    </source>
</reference>
<dbReference type="PROSITE" id="PS51257">
    <property type="entry name" value="PROKAR_LIPOPROTEIN"/>
    <property type="match status" value="1"/>
</dbReference>
<comment type="caution">
    <text evidence="1">The sequence shown here is derived from an EMBL/GenBank/DDBJ whole genome shotgun (WGS) entry which is preliminary data.</text>
</comment>
<dbReference type="RefSeq" id="WP_253059754.1">
    <property type="nucleotide sequence ID" value="NZ_JAMXWM010000004.1"/>
</dbReference>
<dbReference type="EMBL" id="JBHUMQ010000003">
    <property type="protein sequence ID" value="MFD2692525.1"/>
    <property type="molecule type" value="Genomic_DNA"/>
</dbReference>
<evidence type="ECO:0000313" key="2">
    <source>
        <dbReference type="Proteomes" id="UP001597399"/>
    </source>
</evidence>
<protein>
    <recommendedName>
        <fullName evidence="3">YxeA family protein</fullName>
    </recommendedName>
</protein>
<name>A0ABW5S1Z6_9BACL</name>
<evidence type="ECO:0000313" key="1">
    <source>
        <dbReference type="EMBL" id="MFD2692525.1"/>
    </source>
</evidence>
<sequence>MPRKLKLTLEIALVSLISLSCAFFTYRMFGKPLSPHHTVTRIFDDHVDVYRVKDGVMTIRAEAEGWDGTGWSQSNARRDGLRKISKLYATVTDENYTVKQINVTVTYYGKKEIQQTLYIEN</sequence>
<evidence type="ECO:0008006" key="3">
    <source>
        <dbReference type="Google" id="ProtNLM"/>
    </source>
</evidence>
<keyword evidence="2" id="KW-1185">Reference proteome</keyword>
<accession>A0ABW5S1Z6</accession>